<reference evidence="1" key="1">
    <citation type="submission" date="2016-02" db="EMBL/GenBank/DDBJ databases">
        <title>Species-wide whole genome sequencing reveals diversity, host range in Lonsdalea quercina.</title>
        <authorList>
            <person name="Li Y."/>
        </authorList>
    </citation>
    <scope>NUCLEOTIDE SEQUENCE</scope>
    <source>
        <strain evidence="1">CFCC 11059</strain>
    </source>
</reference>
<keyword evidence="2" id="KW-1185">Reference proteome</keyword>
<gene>
    <name evidence="1" type="ORF">AU485_17150</name>
</gene>
<dbReference type="Proteomes" id="UP000249893">
    <property type="component" value="Unassembled WGS sequence"/>
</dbReference>
<proteinExistence type="predicted"/>
<dbReference type="EMBL" id="LUSP01000114">
    <property type="protein sequence ID" value="RAT09875.1"/>
    <property type="molecule type" value="Genomic_DNA"/>
</dbReference>
<evidence type="ECO:0000313" key="1">
    <source>
        <dbReference type="EMBL" id="RAT09875.1"/>
    </source>
</evidence>
<comment type="caution">
    <text evidence="1">The sequence shown here is derived from an EMBL/GenBank/DDBJ whole genome shotgun (WGS) entry which is preliminary data.</text>
</comment>
<protein>
    <submittedName>
        <fullName evidence="1">Uncharacterized protein</fullName>
    </submittedName>
</protein>
<accession>A0ACD1J8I1</accession>
<evidence type="ECO:0000313" key="2">
    <source>
        <dbReference type="Proteomes" id="UP000249893"/>
    </source>
</evidence>
<name>A0ACD1J8I1_9GAMM</name>
<sequence>MSQLNRDAENANEGAIDPIFDKEKEQKRLRQAQLVSDIASQSLDIYNTYESTKATHSETDNSVKTGVNAVVRALQALAGGDIKAALAQGAAPYLAEKVKEITTDNADYSTLTETQKLNNLMAHAILGGVVAELSGGNGAAGAISAATGELAAPAIALVLYGTSDSKELTSQQKDNISALATLASGIAGGVSSDSTAGAATGAQAGKNAVENNALSDGFSLPKGLQDYGQSVMSWTQYAVDNNLTPEQTQEGLNRIAIGEGPSWGTEYKVKPNGKVEVSGGVGLALKGGAEINNDYFSVSTGYTKEFGVQAEASVGIDFGPYAPGMFDDLNRDYSASLGFGPGSVGLSAGKDGIGFSFSIGPSIGFTGSLTGSHIEKIDLNGDSTKEIYHHDFK</sequence>
<organism evidence="1 2">
    <name type="scientific">Lonsdalea quercina</name>
    <dbReference type="NCBI Taxonomy" id="71657"/>
    <lineage>
        <taxon>Bacteria</taxon>
        <taxon>Pseudomonadati</taxon>
        <taxon>Pseudomonadota</taxon>
        <taxon>Gammaproteobacteria</taxon>
        <taxon>Enterobacterales</taxon>
        <taxon>Pectobacteriaceae</taxon>
        <taxon>Lonsdalea</taxon>
    </lineage>
</organism>